<dbReference type="InterPro" id="IPR025662">
    <property type="entry name" value="Sigma_54_int_dom_ATP-bd_1"/>
</dbReference>
<dbReference type="PROSITE" id="PS00675">
    <property type="entry name" value="SIGMA54_INTERACT_1"/>
    <property type="match status" value="1"/>
</dbReference>
<dbReference type="Gene3D" id="1.10.8.60">
    <property type="match status" value="1"/>
</dbReference>
<name>A0ABS2PBX3_9BACL</name>
<dbReference type="Pfam" id="PF00158">
    <property type="entry name" value="Sigma54_activat"/>
    <property type="match status" value="1"/>
</dbReference>
<dbReference type="Proteomes" id="UP000741863">
    <property type="component" value="Unassembled WGS sequence"/>
</dbReference>
<evidence type="ECO:0000256" key="4">
    <source>
        <dbReference type="ARBA" id="ARBA00023125"/>
    </source>
</evidence>
<dbReference type="CDD" id="cd00009">
    <property type="entry name" value="AAA"/>
    <property type="match status" value="1"/>
</dbReference>
<dbReference type="InterPro" id="IPR058031">
    <property type="entry name" value="AAA_lid_NorR"/>
</dbReference>
<keyword evidence="2" id="KW-0067">ATP-binding</keyword>
<dbReference type="InterPro" id="IPR025943">
    <property type="entry name" value="Sigma_54_int_dom_ATP-bd_2"/>
</dbReference>
<dbReference type="SUPFAM" id="SSF52540">
    <property type="entry name" value="P-loop containing nucleoside triphosphate hydrolases"/>
    <property type="match status" value="1"/>
</dbReference>
<evidence type="ECO:0000256" key="5">
    <source>
        <dbReference type="ARBA" id="ARBA00023163"/>
    </source>
</evidence>
<evidence type="ECO:0000256" key="1">
    <source>
        <dbReference type="ARBA" id="ARBA00022741"/>
    </source>
</evidence>
<dbReference type="PROSITE" id="PS50045">
    <property type="entry name" value="SIGMA54_INTERACT_4"/>
    <property type="match status" value="1"/>
</dbReference>
<proteinExistence type="predicted"/>
<dbReference type="EMBL" id="JAFBEC010000005">
    <property type="protein sequence ID" value="MBM7632895.1"/>
    <property type="molecule type" value="Genomic_DNA"/>
</dbReference>
<evidence type="ECO:0000256" key="2">
    <source>
        <dbReference type="ARBA" id="ARBA00022840"/>
    </source>
</evidence>
<protein>
    <submittedName>
        <fullName evidence="7">Transcriptional regulator with PAS, ATPase and Fis domain</fullName>
    </submittedName>
</protein>
<keyword evidence="5" id="KW-0804">Transcription</keyword>
<evidence type="ECO:0000313" key="8">
    <source>
        <dbReference type="Proteomes" id="UP000741863"/>
    </source>
</evidence>
<dbReference type="PANTHER" id="PTHR32071">
    <property type="entry name" value="TRANSCRIPTIONAL REGULATORY PROTEIN"/>
    <property type="match status" value="1"/>
</dbReference>
<dbReference type="Pfam" id="PF13188">
    <property type="entry name" value="PAS_8"/>
    <property type="match status" value="1"/>
</dbReference>
<dbReference type="PROSITE" id="PS00676">
    <property type="entry name" value="SIGMA54_INTERACT_2"/>
    <property type="match status" value="1"/>
</dbReference>
<dbReference type="InterPro" id="IPR003593">
    <property type="entry name" value="AAA+_ATPase"/>
</dbReference>
<accession>A0ABS2PBX3</accession>
<keyword evidence="4" id="KW-0238">DNA-binding</keyword>
<dbReference type="InterPro" id="IPR000014">
    <property type="entry name" value="PAS"/>
</dbReference>
<dbReference type="InterPro" id="IPR025944">
    <property type="entry name" value="Sigma_54_int_dom_CS"/>
</dbReference>
<dbReference type="SUPFAM" id="SSF46689">
    <property type="entry name" value="Homeodomain-like"/>
    <property type="match status" value="1"/>
</dbReference>
<evidence type="ECO:0000256" key="3">
    <source>
        <dbReference type="ARBA" id="ARBA00023015"/>
    </source>
</evidence>
<comment type="caution">
    <text evidence="7">The sequence shown here is derived from an EMBL/GenBank/DDBJ whole genome shotgun (WGS) entry which is preliminary data.</text>
</comment>
<keyword evidence="8" id="KW-1185">Reference proteome</keyword>
<reference evidence="7 8" key="1">
    <citation type="submission" date="2021-01" db="EMBL/GenBank/DDBJ databases">
        <title>Genomic Encyclopedia of Type Strains, Phase IV (KMG-IV): sequencing the most valuable type-strain genomes for metagenomic binning, comparative biology and taxonomic classification.</title>
        <authorList>
            <person name="Goeker M."/>
        </authorList>
    </citation>
    <scope>NUCLEOTIDE SEQUENCE [LARGE SCALE GENOMIC DNA]</scope>
    <source>
        <strain evidence="7 8">DSM 25540</strain>
    </source>
</reference>
<evidence type="ECO:0000313" key="7">
    <source>
        <dbReference type="EMBL" id="MBM7632895.1"/>
    </source>
</evidence>
<dbReference type="NCBIfam" id="TIGR00229">
    <property type="entry name" value="sensory_box"/>
    <property type="match status" value="1"/>
</dbReference>
<dbReference type="SMART" id="SM00091">
    <property type="entry name" value="PAS"/>
    <property type="match status" value="1"/>
</dbReference>
<dbReference type="SMART" id="SM00382">
    <property type="entry name" value="AAA"/>
    <property type="match status" value="1"/>
</dbReference>
<keyword evidence="3" id="KW-0805">Transcription regulation</keyword>
<dbReference type="Gene3D" id="1.10.10.60">
    <property type="entry name" value="Homeodomain-like"/>
    <property type="match status" value="1"/>
</dbReference>
<organism evidence="7 8">
    <name type="scientific">Geomicrobium sediminis</name>
    <dbReference type="NCBI Taxonomy" id="1347788"/>
    <lineage>
        <taxon>Bacteria</taxon>
        <taxon>Bacillati</taxon>
        <taxon>Bacillota</taxon>
        <taxon>Bacilli</taxon>
        <taxon>Bacillales</taxon>
        <taxon>Geomicrobium</taxon>
    </lineage>
</organism>
<dbReference type="SUPFAM" id="SSF55785">
    <property type="entry name" value="PYP-like sensor domain (PAS domain)"/>
    <property type="match status" value="1"/>
</dbReference>
<dbReference type="Gene3D" id="3.40.50.300">
    <property type="entry name" value="P-loop containing nucleotide triphosphate hydrolases"/>
    <property type="match status" value="1"/>
</dbReference>
<dbReference type="Pfam" id="PF02954">
    <property type="entry name" value="HTH_8"/>
    <property type="match status" value="1"/>
</dbReference>
<dbReference type="InterPro" id="IPR035965">
    <property type="entry name" value="PAS-like_dom_sf"/>
</dbReference>
<dbReference type="Gene3D" id="3.30.450.20">
    <property type="entry name" value="PAS domain"/>
    <property type="match status" value="1"/>
</dbReference>
<dbReference type="Pfam" id="PF25601">
    <property type="entry name" value="AAA_lid_14"/>
    <property type="match status" value="1"/>
</dbReference>
<dbReference type="PROSITE" id="PS00688">
    <property type="entry name" value="SIGMA54_INTERACT_3"/>
    <property type="match status" value="1"/>
</dbReference>
<sequence>MNMDVTYKTFTCGEKSERATIVAFENQDMQTWLTIVVQTHYPIVVIDQYDQPIGTLTLEFIAKRLVESSSEYILQKHELLPIQCVKKSDPFPVEQRKLSVVIDGEQIVGVITQRTLQAVQDQDGATLSLIFDSAYEGIVIIDRNQTITSMNQSYRDFLGGLKERDVIGRDVTSVIDNTELHQVVKTGIPERGKVQTIQGQKMVVHRLPIWQEGEIVGAVGMLIFEGMTELHRILQHEATSKAKAVQMERQGAVQTFETMIGKSASIQRVKSLARKASRTKASVVIQGESGTGKELFAQGIHHMSSRAEGPFVAINCSAFPENLLESELFGYEGGAFTDARKGGRRGKFEQAHGGTLFLDEVSEMSPSMQAKILRILETKEIVRIGSEQVIHSDFRIVAATNKDLKSLVQEGQFRQDLFYRLHVIRLTVPPLRERKEDIPNLLGFHMERLAQEYGIEKKAISEEAMRLFLQYHWPGNVRELVNAVDYVVTMTDGQPVLADHLPEPFTSPALKIDDECSELERVLQEVGGNKTKAAEKLGIHRATLYRKLQQ</sequence>
<feature type="domain" description="Sigma-54 factor interaction" evidence="6">
    <location>
        <begin position="259"/>
        <end position="489"/>
    </location>
</feature>
<dbReference type="CDD" id="cd00130">
    <property type="entry name" value="PAS"/>
    <property type="match status" value="1"/>
</dbReference>
<dbReference type="InterPro" id="IPR002078">
    <property type="entry name" value="Sigma_54_int"/>
</dbReference>
<keyword evidence="1" id="KW-0547">Nucleotide-binding</keyword>
<dbReference type="InterPro" id="IPR002197">
    <property type="entry name" value="HTH_Fis"/>
</dbReference>
<dbReference type="PANTHER" id="PTHR32071:SF57">
    <property type="entry name" value="C4-DICARBOXYLATE TRANSPORT TRANSCRIPTIONAL REGULATORY PROTEIN DCTD"/>
    <property type="match status" value="1"/>
</dbReference>
<gene>
    <name evidence="7" type="ORF">JOD17_001989</name>
</gene>
<dbReference type="PRINTS" id="PR01590">
    <property type="entry name" value="HTHFIS"/>
</dbReference>
<dbReference type="InterPro" id="IPR009057">
    <property type="entry name" value="Homeodomain-like_sf"/>
</dbReference>
<dbReference type="InterPro" id="IPR027417">
    <property type="entry name" value="P-loop_NTPase"/>
</dbReference>
<evidence type="ECO:0000259" key="6">
    <source>
        <dbReference type="PROSITE" id="PS50045"/>
    </source>
</evidence>